<dbReference type="EMBL" id="VIGI01000005">
    <property type="protein sequence ID" value="KAB8300522.1"/>
    <property type="molecule type" value="Genomic_DNA"/>
</dbReference>
<proteinExistence type="predicted"/>
<comment type="caution">
    <text evidence="1">The sequence shown here is derived from an EMBL/GenBank/DDBJ whole genome shotgun (WGS) entry which is preliminary data.</text>
</comment>
<dbReference type="Proteomes" id="UP000326757">
    <property type="component" value="Unassembled WGS sequence"/>
</dbReference>
<name>A0A5N6KBM4_MONLA</name>
<keyword evidence="2" id="KW-1185">Reference proteome</keyword>
<dbReference type="AlphaFoldDB" id="A0A5N6KBM4"/>
<reference evidence="1 2" key="1">
    <citation type="submission" date="2019-06" db="EMBL/GenBank/DDBJ databases">
        <title>Genome Sequence of the Brown Rot Fungal Pathogen Monilinia laxa.</title>
        <authorList>
            <person name="De Miccolis Angelini R.M."/>
            <person name="Landi L."/>
            <person name="Abate D."/>
            <person name="Pollastro S."/>
            <person name="Romanazzi G."/>
            <person name="Faretra F."/>
        </authorList>
    </citation>
    <scope>NUCLEOTIDE SEQUENCE [LARGE SCALE GENOMIC DNA]</scope>
    <source>
        <strain evidence="1 2">Mlax316</strain>
    </source>
</reference>
<sequence>MVLYVDVDVDDQVSSPAFPRHFIYMVTPGLFTSPHVRTRDSGVSAGAQLRCQLRETGCCVNQMMFIIAFR</sequence>
<evidence type="ECO:0000313" key="1">
    <source>
        <dbReference type="EMBL" id="KAB8300522.1"/>
    </source>
</evidence>
<accession>A0A5N6KBM4</accession>
<gene>
    <name evidence="1" type="ORF">EYC80_000684</name>
</gene>
<organism evidence="1 2">
    <name type="scientific">Monilinia laxa</name>
    <name type="common">Brown rot fungus</name>
    <name type="synonym">Sclerotinia laxa</name>
    <dbReference type="NCBI Taxonomy" id="61186"/>
    <lineage>
        <taxon>Eukaryota</taxon>
        <taxon>Fungi</taxon>
        <taxon>Dikarya</taxon>
        <taxon>Ascomycota</taxon>
        <taxon>Pezizomycotina</taxon>
        <taxon>Leotiomycetes</taxon>
        <taxon>Helotiales</taxon>
        <taxon>Sclerotiniaceae</taxon>
        <taxon>Monilinia</taxon>
    </lineage>
</organism>
<protein>
    <submittedName>
        <fullName evidence="1">Uncharacterized protein</fullName>
    </submittedName>
</protein>
<evidence type="ECO:0000313" key="2">
    <source>
        <dbReference type="Proteomes" id="UP000326757"/>
    </source>
</evidence>